<name>A0A4U1JGD0_9BACT</name>
<evidence type="ECO:0008006" key="5">
    <source>
        <dbReference type="Google" id="ProtNLM"/>
    </source>
</evidence>
<dbReference type="OrthoDB" id="5477321at2"/>
<evidence type="ECO:0000313" key="3">
    <source>
        <dbReference type="EMBL" id="TKD09678.1"/>
    </source>
</evidence>
<dbReference type="Proteomes" id="UP000309215">
    <property type="component" value="Unassembled WGS sequence"/>
</dbReference>
<gene>
    <name evidence="3" type="ORF">E8A74_10895</name>
</gene>
<dbReference type="AlphaFoldDB" id="A0A4U1JGD0"/>
<organism evidence="3 4">
    <name type="scientific">Polyangium fumosum</name>
    <dbReference type="NCBI Taxonomy" id="889272"/>
    <lineage>
        <taxon>Bacteria</taxon>
        <taxon>Pseudomonadati</taxon>
        <taxon>Myxococcota</taxon>
        <taxon>Polyangia</taxon>
        <taxon>Polyangiales</taxon>
        <taxon>Polyangiaceae</taxon>
        <taxon>Polyangium</taxon>
    </lineage>
</organism>
<reference evidence="3 4" key="1">
    <citation type="submission" date="2019-04" db="EMBL/GenBank/DDBJ databases">
        <authorList>
            <person name="Li Y."/>
            <person name="Wang J."/>
        </authorList>
    </citation>
    <scope>NUCLEOTIDE SEQUENCE [LARGE SCALE GENOMIC DNA]</scope>
    <source>
        <strain evidence="3 4">DSM 14668</strain>
    </source>
</reference>
<dbReference type="RefSeq" id="WP_136928901.1">
    <property type="nucleotide sequence ID" value="NZ_SSMQ01000009.1"/>
</dbReference>
<proteinExistence type="predicted"/>
<accession>A0A4U1JGD0</accession>
<keyword evidence="4" id="KW-1185">Reference proteome</keyword>
<evidence type="ECO:0000256" key="1">
    <source>
        <dbReference type="SAM" id="MobiDB-lite"/>
    </source>
</evidence>
<comment type="caution">
    <text evidence="3">The sequence shown here is derived from an EMBL/GenBank/DDBJ whole genome shotgun (WGS) entry which is preliminary data.</text>
</comment>
<evidence type="ECO:0000256" key="2">
    <source>
        <dbReference type="SAM" id="SignalP"/>
    </source>
</evidence>
<keyword evidence="2" id="KW-0732">Signal</keyword>
<feature type="chain" id="PRO_5021021528" description="Phytase-like domain-containing protein" evidence="2">
    <location>
        <begin position="22"/>
        <end position="905"/>
    </location>
</feature>
<feature type="region of interest" description="Disordered" evidence="1">
    <location>
        <begin position="23"/>
        <end position="52"/>
    </location>
</feature>
<protein>
    <recommendedName>
        <fullName evidence="5">Phytase-like domain-containing protein</fullName>
    </recommendedName>
</protein>
<sequence>MRSSTARVAFALSLVALTSLAPGCGGAPPKQTRTSRPKPTLGPTTNPKPAVTIQGPALLPSYVLTRLDDENTSPYVARRGDDTLVFYDARGHLYTRLCGPEGKPRTAEPIDVGPASAEIPVAAIEAVGDGYLAAWVEGMKSNAAVKILSLDATGAARGAPITLAQSADEVSWVEIVAGPSSALVVWEVPRDDHFDVLAAPVTPGKTPSAAVVLAHDALGWDLVATERGAAIASVVAGANGAQNEAEQGRVGRVLYADVDLSGKVSAPVVVNPEATAQNDIIVGLAGGRTLIGWTDVRNIDSSVYVAAVEPGGKIVTPPKRATTPVGEQALVSLVSGAGAGAGKRALLAWEDLLRSPRDGRLIHLATMDPDGKLGAERATLVFSASGPPDITADGDGFAALTLAPASTGAGPLPKDAPIWPAFVRFGPDLQIRASEPVRAEPFASSEGIPYLTRSLSCHSGACMMLASSEGSPATLAAVGLPVRQSPWRAPASRDPEETPPRPLGVTALYDGEHLARVAATERPSGGSLAAWVTYHIEANNDRDGGKPARKDDPLATVGVRAVSAAGVPGKTQVLSRRALSIGGVAIASAPGGKTEESALVWASRDKNEAQVQIAKLGPEGDKLAQKPLTTIARKLSKDGVPSEVSDVAVAYAPPSDPGKTDDGFIVAWVDTRDGNAEVYAARVDRTLRKVVQDRRITEAPGDSAEVQIAVRGKETFLVWSDARSNPDEGAGDIHVVRLDTRTLQKVGPETRLYASPAHSRSPSVTLAGDRVVVAWIEEAAPDAKPEASDAGVRIAILDERGTLAGSPRLVRGEEQSAVTSVALACGPSKCRGVLTSVLRDSMLLDAFELSPGAPPGPLKALAALTGGANADVSPAFAGREGTSLFFGDDAIGGTGRVRFMTIGWP</sequence>
<evidence type="ECO:0000313" key="4">
    <source>
        <dbReference type="Proteomes" id="UP000309215"/>
    </source>
</evidence>
<dbReference type="EMBL" id="SSMQ01000009">
    <property type="protein sequence ID" value="TKD09678.1"/>
    <property type="molecule type" value="Genomic_DNA"/>
</dbReference>
<feature type="signal peptide" evidence="2">
    <location>
        <begin position="1"/>
        <end position="21"/>
    </location>
</feature>